<protein>
    <submittedName>
        <fullName evidence="1">Basic secretory protein</fullName>
    </submittedName>
</protein>
<evidence type="ECO:0000313" key="1">
    <source>
        <dbReference type="EMBL" id="KAJ4716218.1"/>
    </source>
</evidence>
<reference evidence="1 2" key="1">
    <citation type="journal article" date="2023" name="Science">
        <title>Complex scaffold remodeling in plant triterpene biosynthesis.</title>
        <authorList>
            <person name="De La Pena R."/>
            <person name="Hodgson H."/>
            <person name="Liu J.C."/>
            <person name="Stephenson M.J."/>
            <person name="Martin A.C."/>
            <person name="Owen C."/>
            <person name="Harkess A."/>
            <person name="Leebens-Mack J."/>
            <person name="Jimenez L.E."/>
            <person name="Osbourn A."/>
            <person name="Sattely E.S."/>
        </authorList>
    </citation>
    <scope>NUCLEOTIDE SEQUENCE [LARGE SCALE GENOMIC DNA]</scope>
    <source>
        <strain evidence="2">cv. JPN11</strain>
        <tissue evidence="1">Leaf</tissue>
    </source>
</reference>
<gene>
    <name evidence="1" type="ORF">OWV82_011270</name>
</gene>
<proteinExistence type="predicted"/>
<accession>A0ACC1XYI9</accession>
<evidence type="ECO:0000313" key="2">
    <source>
        <dbReference type="Proteomes" id="UP001164539"/>
    </source>
</evidence>
<name>A0ACC1XYI9_MELAZ</name>
<keyword evidence="2" id="KW-1185">Reference proteome</keyword>
<dbReference type="EMBL" id="CM051399">
    <property type="protein sequence ID" value="KAJ4716218.1"/>
    <property type="molecule type" value="Genomic_DNA"/>
</dbReference>
<sequence length="186" mass="20913">MFSTKLLYLLLAMATIGPIQAVQYTVTNNATGKPGGTRFENEIGIPYSQQTIELASEFTWKTFQQNEGDRRYYDQVIMMVNSFKGVAFTLSNSIQVSSEYVANYTGDVRIEIVGDLYHEMTHVWQWHGNKNTPFGLMEGIADYVRLKAGWAKEGVVRDGMKVIKLQLILLSIGMGVKMGLLLSLML</sequence>
<organism evidence="1 2">
    <name type="scientific">Melia azedarach</name>
    <name type="common">Chinaberry tree</name>
    <dbReference type="NCBI Taxonomy" id="155640"/>
    <lineage>
        <taxon>Eukaryota</taxon>
        <taxon>Viridiplantae</taxon>
        <taxon>Streptophyta</taxon>
        <taxon>Embryophyta</taxon>
        <taxon>Tracheophyta</taxon>
        <taxon>Spermatophyta</taxon>
        <taxon>Magnoliopsida</taxon>
        <taxon>eudicotyledons</taxon>
        <taxon>Gunneridae</taxon>
        <taxon>Pentapetalae</taxon>
        <taxon>rosids</taxon>
        <taxon>malvids</taxon>
        <taxon>Sapindales</taxon>
        <taxon>Meliaceae</taxon>
        <taxon>Melia</taxon>
    </lineage>
</organism>
<comment type="caution">
    <text evidence="1">The sequence shown here is derived from an EMBL/GenBank/DDBJ whole genome shotgun (WGS) entry which is preliminary data.</text>
</comment>
<dbReference type="Proteomes" id="UP001164539">
    <property type="component" value="Chromosome 6"/>
</dbReference>